<dbReference type="CDD" id="cd15760">
    <property type="entry name" value="FYVE_scVPS27p_like"/>
    <property type="match status" value="1"/>
</dbReference>
<dbReference type="Gene3D" id="3.40.50.1820">
    <property type="entry name" value="alpha/beta hydrolase"/>
    <property type="match status" value="1"/>
</dbReference>
<sequence length="1092" mass="121248">MGHNAGGFSISSSSNIELPPHLSDLPPFSSLSWVDRQLVREWRTYLPETPQGATENEDFDFEQARTLVPNQIPRPRWQKAEMCHSCHKPFGPVRLRHHCRSCGRSFCQDHSLSVQRLPHLGYDDDVPERVCDSCKRMLEDQNLAERVTWRLARCRDHGQARLAPYFETGIDSAQDVALRLTKAAIAMAKSIPLGAQATVAVDTVDVLRKYGLHGIYGIMLRQEFLAAADLLRKALGINKFSWPLSVHELSAAIFYALAQHRAMRGLSPEREHTIHQFRPPPSACRASAKEMPSSTKGEPAIPAPNTIDDTIVALESSSLATNNDPLVVDSYELSALDFQNSPAVDETDTYNPVFSNYVKLDEKLQNPVYHDPRRCALNSTEGGERQNAERKQQQQQQHNHALPKFTPVCDPVPDTVLGSIVFYAPIALNFIYATKEVEMQLLAGQQGWRLLYAYLNQDTDSLKPCDRPASAIFVHQEHKIACLSIRGTATIHDVITDIRQTPVSFPNVDFEHGSSESEDGDWTNVDRSQGLALCGMASAAYNLFSEHIDTLLYFVKQGYRIRLVGHSLGGGVATMTGVLVLKYLEQLGYSNLTDGSTLEDITLLKVYAYGTPSCFDAKLANSVDSFVTTVVLHDDVFPRLTPTSCRGLLKHLLYIRETWVEAHIEEDLRAVGERAKTVWAPRFRQNFALRSSTKSIKKYCKKQILRGKSKLMPAKVNAMNRPSNETTDEYSDCVETESLASDASDWGEKFFVPTTNASMISSYDETDRDAKFSDTKESHDSQAQLLLEFLGAGDNQREGIIIDGDEFFEPEENLVADGVDGSESVGDECFGDPIGELAADETSQQMNDSWSLDMHGNGSPPQTNQPSTENDDENDPAAVILDESPLPRMFLPGKVIHIYSHRGVYKAAYVPRTFKELRRISLAGNMLSNHTAKSYFESLLEVQTVRSAPESPPIWTAYDEDNTCCCCANRFTWASTSNSEAQEARDKHNCRSCGGLICDPCSKNRVPIPSIGLTVPVRVCDRCYNDFMGGVSAASPAMTSSVFATGKDGKSICSYSATVLPEEANKKPERMRQKRSVVVDDLVSKICSSALT</sequence>
<dbReference type="PANTHER" id="PTHR45792">
    <property type="entry name" value="DIACYLGLYCEROL LIPASE HOMOLOG-RELATED"/>
    <property type="match status" value="1"/>
</dbReference>
<evidence type="ECO:0000256" key="16">
    <source>
        <dbReference type="ARBA" id="ARBA00026104"/>
    </source>
</evidence>
<evidence type="ECO:0000256" key="5">
    <source>
        <dbReference type="ARBA" id="ARBA00022692"/>
    </source>
</evidence>
<dbReference type="InterPro" id="IPR013083">
    <property type="entry name" value="Znf_RING/FYVE/PHD"/>
</dbReference>
<dbReference type="AlphaFoldDB" id="A0A7S4EI62"/>
<keyword evidence="6" id="KW-0479">Metal-binding</keyword>
<feature type="region of interest" description="Disordered" evidence="18">
    <location>
        <begin position="371"/>
        <end position="406"/>
    </location>
</feature>
<evidence type="ECO:0000256" key="18">
    <source>
        <dbReference type="SAM" id="MobiDB-lite"/>
    </source>
</evidence>
<keyword evidence="11" id="KW-0442">Lipid degradation</keyword>
<keyword evidence="14" id="KW-0472">Membrane</keyword>
<comment type="subcellular location">
    <subcellularLocation>
        <location evidence="2">Cell membrane</location>
        <topology evidence="2">Multi-pass membrane protein</topology>
    </subcellularLocation>
</comment>
<feature type="region of interest" description="Disordered" evidence="18">
    <location>
        <begin position="842"/>
        <end position="875"/>
    </location>
</feature>
<dbReference type="GO" id="GO:0005886">
    <property type="term" value="C:plasma membrane"/>
    <property type="evidence" value="ECO:0007669"/>
    <property type="project" value="UniProtKB-SubCell"/>
</dbReference>
<feature type="domain" description="C2H2-type" evidence="19">
    <location>
        <begin position="97"/>
        <end position="124"/>
    </location>
</feature>
<keyword evidence="5" id="KW-0812">Transmembrane</keyword>
<name>A0A7S4EI62_9STRA</name>
<dbReference type="SUPFAM" id="SSF57903">
    <property type="entry name" value="FYVE/PHD zinc finger"/>
    <property type="match status" value="2"/>
</dbReference>
<evidence type="ECO:0000256" key="6">
    <source>
        <dbReference type="ARBA" id="ARBA00022723"/>
    </source>
</evidence>
<dbReference type="EMBL" id="HBIX01008853">
    <property type="protein sequence ID" value="CAE0714065.1"/>
    <property type="molecule type" value="Transcribed_RNA"/>
</dbReference>
<dbReference type="GO" id="GO:0008270">
    <property type="term" value="F:zinc ion binding"/>
    <property type="evidence" value="ECO:0007669"/>
    <property type="project" value="UniProtKB-KW"/>
</dbReference>
<keyword evidence="7 17" id="KW-0863">Zinc-finger</keyword>
<dbReference type="InterPro" id="IPR002921">
    <property type="entry name" value="Fungal_lipase-type"/>
</dbReference>
<evidence type="ECO:0000256" key="11">
    <source>
        <dbReference type="ARBA" id="ARBA00022963"/>
    </source>
</evidence>
<feature type="domain" description="FYVE-type" evidence="20">
    <location>
        <begin position="958"/>
        <end position="1028"/>
    </location>
</feature>
<keyword evidence="4" id="KW-0597">Phosphoprotein</keyword>
<dbReference type="CDD" id="cd00519">
    <property type="entry name" value="Lipase_3"/>
    <property type="match status" value="1"/>
</dbReference>
<evidence type="ECO:0000256" key="14">
    <source>
        <dbReference type="ARBA" id="ARBA00023136"/>
    </source>
</evidence>
<dbReference type="EC" id="3.1.1.116" evidence="16"/>
<feature type="compositionally biased region" description="Polar residues" evidence="18">
    <location>
        <begin position="859"/>
        <end position="868"/>
    </location>
</feature>
<evidence type="ECO:0000259" key="19">
    <source>
        <dbReference type="PROSITE" id="PS50157"/>
    </source>
</evidence>
<accession>A0A7S4EI62</accession>
<dbReference type="InterPro" id="IPR000306">
    <property type="entry name" value="Znf_FYVE"/>
</dbReference>
<gene>
    <name evidence="21" type="ORF">PAUS00366_LOCUS6817</name>
</gene>
<dbReference type="InterPro" id="IPR013087">
    <property type="entry name" value="Znf_C2H2_type"/>
</dbReference>
<keyword evidence="13" id="KW-0443">Lipid metabolism</keyword>
<protein>
    <recommendedName>
        <fullName evidence="16">sn-1-specific diacylglycerol lipase</fullName>
        <ecNumber evidence="16">3.1.1.116</ecNumber>
    </recommendedName>
</protein>
<dbReference type="InterPro" id="IPR017455">
    <property type="entry name" value="Znf_FYVE-rel"/>
</dbReference>
<evidence type="ECO:0000256" key="1">
    <source>
        <dbReference type="ARBA" id="ARBA00001913"/>
    </source>
</evidence>
<dbReference type="PANTHER" id="PTHR45792:SF8">
    <property type="entry name" value="DIACYLGLYCEROL LIPASE-ALPHA"/>
    <property type="match status" value="1"/>
</dbReference>
<organism evidence="21">
    <name type="scientific">Pseudo-nitzschia australis</name>
    <dbReference type="NCBI Taxonomy" id="44445"/>
    <lineage>
        <taxon>Eukaryota</taxon>
        <taxon>Sar</taxon>
        <taxon>Stramenopiles</taxon>
        <taxon>Ochrophyta</taxon>
        <taxon>Bacillariophyta</taxon>
        <taxon>Bacillariophyceae</taxon>
        <taxon>Bacillariophycidae</taxon>
        <taxon>Bacillariales</taxon>
        <taxon>Bacillariaceae</taxon>
        <taxon>Pseudo-nitzschia</taxon>
    </lineage>
</organism>
<reference evidence="21" key="1">
    <citation type="submission" date="2021-01" db="EMBL/GenBank/DDBJ databases">
        <authorList>
            <person name="Corre E."/>
            <person name="Pelletier E."/>
            <person name="Niang G."/>
            <person name="Scheremetjew M."/>
            <person name="Finn R."/>
            <person name="Kale V."/>
            <person name="Holt S."/>
            <person name="Cochrane G."/>
            <person name="Meng A."/>
            <person name="Brown T."/>
            <person name="Cohen L."/>
        </authorList>
    </citation>
    <scope>NUCLEOTIDE SEQUENCE</scope>
    <source>
        <strain evidence="21">10249 10 AB</strain>
    </source>
</reference>
<evidence type="ECO:0000256" key="4">
    <source>
        <dbReference type="ARBA" id="ARBA00022553"/>
    </source>
</evidence>
<comment type="catalytic activity">
    <reaction evidence="15">
        <text>a 1,2-diacyl-sn-glycerol + H2O = a 2-acylglycerol + a fatty acid + H(+)</text>
        <dbReference type="Rhea" id="RHEA:33275"/>
        <dbReference type="ChEBI" id="CHEBI:15377"/>
        <dbReference type="ChEBI" id="CHEBI:15378"/>
        <dbReference type="ChEBI" id="CHEBI:17389"/>
        <dbReference type="ChEBI" id="CHEBI:17815"/>
        <dbReference type="ChEBI" id="CHEBI:28868"/>
        <dbReference type="EC" id="3.1.1.116"/>
    </reaction>
    <physiologicalReaction direction="left-to-right" evidence="15">
        <dbReference type="Rhea" id="RHEA:33276"/>
    </physiologicalReaction>
</comment>
<feature type="compositionally biased region" description="Basic and acidic residues" evidence="18">
    <location>
        <begin position="382"/>
        <end position="392"/>
    </location>
</feature>
<keyword evidence="10" id="KW-0106">Calcium</keyword>
<dbReference type="SMART" id="SM00064">
    <property type="entry name" value="FYVE"/>
    <property type="match status" value="2"/>
</dbReference>
<keyword evidence="3" id="KW-1003">Cell membrane</keyword>
<keyword evidence="12" id="KW-1133">Transmembrane helix</keyword>
<dbReference type="PROSITE" id="PS50157">
    <property type="entry name" value="ZINC_FINGER_C2H2_2"/>
    <property type="match status" value="1"/>
</dbReference>
<evidence type="ECO:0000256" key="17">
    <source>
        <dbReference type="PROSITE-ProRule" id="PRU00042"/>
    </source>
</evidence>
<feature type="region of interest" description="Disordered" evidence="18">
    <location>
        <begin position="273"/>
        <end position="304"/>
    </location>
</feature>
<evidence type="ECO:0000256" key="7">
    <source>
        <dbReference type="ARBA" id="ARBA00022771"/>
    </source>
</evidence>
<keyword evidence="9" id="KW-0862">Zinc</keyword>
<dbReference type="PROSITE" id="PS50178">
    <property type="entry name" value="ZF_FYVE"/>
    <property type="match status" value="2"/>
</dbReference>
<feature type="domain" description="FYVE-type" evidence="20">
    <location>
        <begin position="77"/>
        <end position="139"/>
    </location>
</feature>
<evidence type="ECO:0000256" key="10">
    <source>
        <dbReference type="ARBA" id="ARBA00022837"/>
    </source>
</evidence>
<evidence type="ECO:0000256" key="15">
    <source>
        <dbReference type="ARBA" id="ARBA00024531"/>
    </source>
</evidence>
<proteinExistence type="predicted"/>
<dbReference type="GO" id="GO:0016042">
    <property type="term" value="P:lipid catabolic process"/>
    <property type="evidence" value="ECO:0007669"/>
    <property type="project" value="UniProtKB-KW"/>
</dbReference>
<dbReference type="Pfam" id="PF01363">
    <property type="entry name" value="FYVE"/>
    <property type="match status" value="2"/>
</dbReference>
<dbReference type="InterPro" id="IPR011011">
    <property type="entry name" value="Znf_FYVE_PHD"/>
</dbReference>
<evidence type="ECO:0000256" key="13">
    <source>
        <dbReference type="ARBA" id="ARBA00023098"/>
    </source>
</evidence>
<evidence type="ECO:0000256" key="2">
    <source>
        <dbReference type="ARBA" id="ARBA00004651"/>
    </source>
</evidence>
<dbReference type="InterPro" id="IPR052214">
    <property type="entry name" value="DAG_Lipase-Related"/>
</dbReference>
<comment type="cofactor">
    <cofactor evidence="1">
        <name>Ca(2+)</name>
        <dbReference type="ChEBI" id="CHEBI:29108"/>
    </cofactor>
</comment>
<evidence type="ECO:0000259" key="20">
    <source>
        <dbReference type="PROSITE" id="PS50178"/>
    </source>
</evidence>
<dbReference type="SUPFAM" id="SSF53474">
    <property type="entry name" value="alpha/beta-Hydrolases"/>
    <property type="match status" value="1"/>
</dbReference>
<evidence type="ECO:0000256" key="12">
    <source>
        <dbReference type="ARBA" id="ARBA00022989"/>
    </source>
</evidence>
<evidence type="ECO:0000256" key="9">
    <source>
        <dbReference type="ARBA" id="ARBA00022833"/>
    </source>
</evidence>
<keyword evidence="8" id="KW-0378">Hydrolase</keyword>
<dbReference type="Gene3D" id="3.30.40.10">
    <property type="entry name" value="Zinc/RING finger domain, C3HC4 (zinc finger)"/>
    <property type="match status" value="2"/>
</dbReference>
<evidence type="ECO:0000256" key="8">
    <source>
        <dbReference type="ARBA" id="ARBA00022801"/>
    </source>
</evidence>
<evidence type="ECO:0000256" key="3">
    <source>
        <dbReference type="ARBA" id="ARBA00022475"/>
    </source>
</evidence>
<dbReference type="Pfam" id="PF01764">
    <property type="entry name" value="Lipase_3"/>
    <property type="match status" value="1"/>
</dbReference>
<dbReference type="InterPro" id="IPR029058">
    <property type="entry name" value="AB_hydrolase_fold"/>
</dbReference>
<evidence type="ECO:0000313" key="21">
    <source>
        <dbReference type="EMBL" id="CAE0714065.1"/>
    </source>
</evidence>
<dbReference type="GO" id="GO:0016298">
    <property type="term" value="F:lipase activity"/>
    <property type="evidence" value="ECO:0007669"/>
    <property type="project" value="TreeGrafter"/>
</dbReference>